<dbReference type="PRINTS" id="PR00081">
    <property type="entry name" value="GDHRDH"/>
</dbReference>
<dbReference type="EMBL" id="BOQE01000001">
    <property type="protein sequence ID" value="GIM46768.1"/>
    <property type="molecule type" value="Genomic_DNA"/>
</dbReference>
<protein>
    <submittedName>
        <fullName evidence="4">2-deoxy-D-gluconate 3-dehydrogenase</fullName>
    </submittedName>
</protein>
<dbReference type="PANTHER" id="PTHR42760">
    <property type="entry name" value="SHORT-CHAIN DEHYDROGENASES/REDUCTASES FAMILY MEMBER"/>
    <property type="match status" value="1"/>
</dbReference>
<comment type="caution">
    <text evidence="4">The sequence shown here is derived from an EMBL/GenBank/DDBJ whole genome shotgun (WGS) entry which is preliminary data.</text>
</comment>
<dbReference type="Gene3D" id="3.40.50.720">
    <property type="entry name" value="NAD(P)-binding Rossmann-like Domain"/>
    <property type="match status" value="1"/>
</dbReference>
<dbReference type="SMART" id="SM00822">
    <property type="entry name" value="PKS_KR"/>
    <property type="match status" value="1"/>
</dbReference>
<dbReference type="InterPro" id="IPR002347">
    <property type="entry name" value="SDR_fam"/>
</dbReference>
<accession>A0AAV4LGH5</accession>
<evidence type="ECO:0000313" key="4">
    <source>
        <dbReference type="EMBL" id="GIM46768.1"/>
    </source>
</evidence>
<dbReference type="AlphaFoldDB" id="A0AAV4LGH5"/>
<dbReference type="InterPro" id="IPR020904">
    <property type="entry name" value="Sc_DH/Rdtase_CS"/>
</dbReference>
<dbReference type="GO" id="GO:0051287">
    <property type="term" value="F:NAD binding"/>
    <property type="evidence" value="ECO:0007669"/>
    <property type="project" value="InterPro"/>
</dbReference>
<name>A0AAV4LGH5_9BACL</name>
<dbReference type="NCBIfam" id="NF005559">
    <property type="entry name" value="PRK07231.1"/>
    <property type="match status" value="1"/>
</dbReference>
<proteinExistence type="inferred from homology"/>
<dbReference type="PANTHER" id="PTHR42760:SF5">
    <property type="entry name" value="2-DEHYDRO-3-DEOXY-D-GLUCONATE 5-DEHYDROGENASE"/>
    <property type="match status" value="1"/>
</dbReference>
<dbReference type="Pfam" id="PF13561">
    <property type="entry name" value="adh_short_C2"/>
    <property type="match status" value="1"/>
</dbReference>
<evidence type="ECO:0000256" key="1">
    <source>
        <dbReference type="ARBA" id="ARBA00006484"/>
    </source>
</evidence>
<dbReference type="CDD" id="cd05347">
    <property type="entry name" value="Ga5DH-like_SDR_c"/>
    <property type="match status" value="1"/>
</dbReference>
<dbReference type="GO" id="GO:0008206">
    <property type="term" value="P:bile acid metabolic process"/>
    <property type="evidence" value="ECO:0007669"/>
    <property type="project" value="UniProtKB-ARBA"/>
</dbReference>
<dbReference type="InterPro" id="IPR057326">
    <property type="entry name" value="KR_dom"/>
</dbReference>
<evidence type="ECO:0000259" key="3">
    <source>
        <dbReference type="SMART" id="SM00822"/>
    </source>
</evidence>
<dbReference type="InterPro" id="IPR036291">
    <property type="entry name" value="NAD(P)-bd_dom_sf"/>
</dbReference>
<dbReference type="PROSITE" id="PS00061">
    <property type="entry name" value="ADH_SHORT"/>
    <property type="match status" value="1"/>
</dbReference>
<reference evidence="4" key="1">
    <citation type="journal article" date="2023" name="Int. J. Syst. Evol. Microbiol.">
        <title>Collibacillus ludicampi gen. nov., sp. nov., a new soil bacterium of the family Alicyclobacillaceae.</title>
        <authorList>
            <person name="Jojima T."/>
            <person name="Ioku Y."/>
            <person name="Fukuta Y."/>
            <person name="Shirasaka N."/>
            <person name="Matsumura Y."/>
            <person name="Mori M."/>
        </authorList>
    </citation>
    <scope>NUCLEOTIDE SEQUENCE</scope>
    <source>
        <strain evidence="4">TP075</strain>
    </source>
</reference>
<dbReference type="FunFam" id="3.40.50.720:FF:000084">
    <property type="entry name" value="Short-chain dehydrogenase reductase"/>
    <property type="match status" value="1"/>
</dbReference>
<organism evidence="4 5">
    <name type="scientific">Collibacillus ludicampi</name>
    <dbReference type="NCBI Taxonomy" id="2771369"/>
    <lineage>
        <taxon>Bacteria</taxon>
        <taxon>Bacillati</taxon>
        <taxon>Bacillota</taxon>
        <taxon>Bacilli</taxon>
        <taxon>Bacillales</taxon>
        <taxon>Alicyclobacillaceae</taxon>
        <taxon>Collibacillus</taxon>
    </lineage>
</organism>
<comment type="similarity">
    <text evidence="1">Belongs to the short-chain dehydrogenases/reductases (SDR) family.</text>
</comment>
<dbReference type="Proteomes" id="UP001057291">
    <property type="component" value="Unassembled WGS sequence"/>
</dbReference>
<evidence type="ECO:0000256" key="2">
    <source>
        <dbReference type="ARBA" id="ARBA00023002"/>
    </source>
</evidence>
<dbReference type="InterPro" id="IPR011286">
    <property type="entry name" value="2-deoxy-D-gluc_3_DH"/>
</dbReference>
<dbReference type="GO" id="GO:0008678">
    <property type="term" value="F:2-deoxy-D-gluconate 3-dehydrogenase activity"/>
    <property type="evidence" value="ECO:0007669"/>
    <property type="project" value="InterPro"/>
</dbReference>
<dbReference type="RefSeq" id="WP_282199823.1">
    <property type="nucleotide sequence ID" value="NZ_BOQE01000001.1"/>
</dbReference>
<sequence>MNLFDLSGKVAVITGATRGLGQAMVIGLAEAGADIALIQRTETEKTTKEMIERLGRRCEIFVCDLADMEHVKTVMNQVDECFGHVDILVNNGGIQRRSPAVQFSEEDWDEVFAVNLKSVFFLCQQAGQRMITQGGGKIINIASLLSFQGGVTVPAYAAAKGGVAQLTKALANEWAGHGINVNAIAPGYMDTDMNRELLHDKTRSRQILERIPAGRWGTPEDLKGAVVFLASRASDYVNGHVLVVDGGWLGR</sequence>
<feature type="domain" description="Ketoreductase" evidence="3">
    <location>
        <begin position="9"/>
        <end position="187"/>
    </location>
</feature>
<keyword evidence="5" id="KW-1185">Reference proteome</keyword>
<keyword evidence="2" id="KW-0560">Oxidoreductase</keyword>
<dbReference type="NCBIfam" id="TIGR01832">
    <property type="entry name" value="kduD"/>
    <property type="match status" value="1"/>
</dbReference>
<dbReference type="SUPFAM" id="SSF51735">
    <property type="entry name" value="NAD(P)-binding Rossmann-fold domains"/>
    <property type="match status" value="1"/>
</dbReference>
<evidence type="ECO:0000313" key="5">
    <source>
        <dbReference type="Proteomes" id="UP001057291"/>
    </source>
</evidence>
<dbReference type="PRINTS" id="PR00080">
    <property type="entry name" value="SDRFAMILY"/>
</dbReference>
<gene>
    <name evidence="4" type="primary">kduD1</name>
    <name evidence="4" type="ORF">DNHGIG_23170</name>
</gene>